<dbReference type="Proteomes" id="UP000585474">
    <property type="component" value="Unassembled WGS sequence"/>
</dbReference>
<dbReference type="AlphaFoldDB" id="A0A7J0EGX2"/>
<keyword evidence="3" id="KW-1185">Reference proteome</keyword>
<comment type="caution">
    <text evidence="2">The sequence shown here is derived from an EMBL/GenBank/DDBJ whole genome shotgun (WGS) entry which is preliminary data.</text>
</comment>
<organism evidence="2 3">
    <name type="scientific">Actinidia rufa</name>
    <dbReference type="NCBI Taxonomy" id="165716"/>
    <lineage>
        <taxon>Eukaryota</taxon>
        <taxon>Viridiplantae</taxon>
        <taxon>Streptophyta</taxon>
        <taxon>Embryophyta</taxon>
        <taxon>Tracheophyta</taxon>
        <taxon>Spermatophyta</taxon>
        <taxon>Magnoliopsida</taxon>
        <taxon>eudicotyledons</taxon>
        <taxon>Gunneridae</taxon>
        <taxon>Pentapetalae</taxon>
        <taxon>asterids</taxon>
        <taxon>Ericales</taxon>
        <taxon>Actinidiaceae</taxon>
        <taxon>Actinidia</taxon>
    </lineage>
</organism>
<name>A0A7J0EGX2_9ERIC</name>
<evidence type="ECO:0000313" key="3">
    <source>
        <dbReference type="Proteomes" id="UP000585474"/>
    </source>
</evidence>
<reference evidence="2 3" key="1">
    <citation type="submission" date="2019-07" db="EMBL/GenBank/DDBJ databases">
        <title>De Novo Assembly of kiwifruit Actinidia rufa.</title>
        <authorList>
            <person name="Sugita-Konishi S."/>
            <person name="Sato K."/>
            <person name="Mori E."/>
            <person name="Abe Y."/>
            <person name="Kisaki G."/>
            <person name="Hamano K."/>
            <person name="Suezawa K."/>
            <person name="Otani M."/>
            <person name="Fukuda T."/>
            <person name="Manabe T."/>
            <person name="Gomi K."/>
            <person name="Tabuchi M."/>
            <person name="Akimitsu K."/>
            <person name="Kataoka I."/>
        </authorList>
    </citation>
    <scope>NUCLEOTIDE SEQUENCE [LARGE SCALE GENOMIC DNA]</scope>
    <source>
        <strain evidence="3">cv. Fuchu</strain>
    </source>
</reference>
<accession>A0A7J0EGX2</accession>
<proteinExistence type="predicted"/>
<feature type="region of interest" description="Disordered" evidence="1">
    <location>
        <begin position="82"/>
        <end position="112"/>
    </location>
</feature>
<evidence type="ECO:0000313" key="2">
    <source>
        <dbReference type="EMBL" id="GFY85733.1"/>
    </source>
</evidence>
<protein>
    <submittedName>
        <fullName evidence="2">Uncharacterized protein</fullName>
    </submittedName>
</protein>
<gene>
    <name evidence="2" type="ORF">Acr_04g0004710</name>
</gene>
<sequence length="168" mass="18282">MHAIASNLPIDLGRLTFNLILALSLENTARDFLPFGLLIIAFWGAYEIDLEPHEMRLLLGKPISRKTLLLSNAHLGVAPPPPRLRPHAVETIPSGDETPPPPNDGPSASAAAPTAALVISDPSIIAAITTLVVHMDTIHKDLVEHIGLVHEQEFITDVNNFIQSIRRH</sequence>
<evidence type="ECO:0000256" key="1">
    <source>
        <dbReference type="SAM" id="MobiDB-lite"/>
    </source>
</evidence>
<dbReference type="EMBL" id="BJWL01000004">
    <property type="protein sequence ID" value="GFY85733.1"/>
    <property type="molecule type" value="Genomic_DNA"/>
</dbReference>